<dbReference type="EMBL" id="BMKW01000005">
    <property type="protein sequence ID" value="GGJ16104.1"/>
    <property type="molecule type" value="Genomic_DNA"/>
</dbReference>
<reference evidence="2" key="2">
    <citation type="submission" date="2020-09" db="EMBL/GenBank/DDBJ databases">
        <authorList>
            <person name="Sun Q."/>
            <person name="Zhou Y."/>
        </authorList>
    </citation>
    <scope>NUCLEOTIDE SEQUENCE</scope>
    <source>
        <strain evidence="2">CGMCC 1.3617</strain>
    </source>
</reference>
<evidence type="ECO:0000313" key="3">
    <source>
        <dbReference type="Proteomes" id="UP000661507"/>
    </source>
</evidence>
<reference evidence="2" key="1">
    <citation type="journal article" date="2014" name="Int. J. Syst. Evol. Microbiol.">
        <title>Complete genome sequence of Corynebacterium casei LMG S-19264T (=DSM 44701T), isolated from a smear-ripened cheese.</title>
        <authorList>
            <consortium name="US DOE Joint Genome Institute (JGI-PGF)"/>
            <person name="Walter F."/>
            <person name="Albersmeier A."/>
            <person name="Kalinowski J."/>
            <person name="Ruckert C."/>
        </authorList>
    </citation>
    <scope>NUCLEOTIDE SEQUENCE</scope>
    <source>
        <strain evidence="2">CGMCC 1.3617</strain>
    </source>
</reference>
<accession>A0A917KJ39</accession>
<protein>
    <submittedName>
        <fullName evidence="2">Uncharacterized protein</fullName>
    </submittedName>
</protein>
<evidence type="ECO:0000256" key="1">
    <source>
        <dbReference type="SAM" id="MobiDB-lite"/>
    </source>
</evidence>
<evidence type="ECO:0000313" key="2">
    <source>
        <dbReference type="EMBL" id="GGJ16104.1"/>
    </source>
</evidence>
<comment type="caution">
    <text evidence="2">The sequence shown here is derived from an EMBL/GenBank/DDBJ whole genome shotgun (WGS) entry which is preliminary data.</text>
</comment>
<dbReference type="RefSeq" id="WP_188967307.1">
    <property type="nucleotide sequence ID" value="NZ_BMKW01000005.1"/>
</dbReference>
<proteinExistence type="predicted"/>
<gene>
    <name evidence="2" type="ORF">GCM10011320_24250</name>
</gene>
<dbReference type="Proteomes" id="UP000661507">
    <property type="component" value="Unassembled WGS sequence"/>
</dbReference>
<dbReference type="AlphaFoldDB" id="A0A917KJ39"/>
<sequence length="247" mass="27537">MPDDLLETALAEGAAPQTAARPEDVPEKFWDAETGQIRVDALVKSYRELERRLSQRTGPPAADAPEEERTRFRRAIGVPDSPDGYAIEPKHDLCCADAGINQRLHEAGFSQPQAQLVYDLAAERLLPLIAEAAGQFETERQVEKLREHFGGEERFRRVAQQITAWGRSHLPAPVLEALSTTAEGVIALHRMMEGKEPGLAPRAEASTASDETELRAMMRDPRYWRTREPEFVKRVTDGFRRLVGGAG</sequence>
<dbReference type="Pfam" id="PF05396">
    <property type="entry name" value="Phage_T7_Capsid"/>
    <property type="match status" value="1"/>
</dbReference>
<dbReference type="InterPro" id="IPR008768">
    <property type="entry name" value="Gp9-like"/>
</dbReference>
<organism evidence="2 3">
    <name type="scientific">Neoroseomonas lacus</name>
    <dbReference type="NCBI Taxonomy" id="287609"/>
    <lineage>
        <taxon>Bacteria</taxon>
        <taxon>Pseudomonadati</taxon>
        <taxon>Pseudomonadota</taxon>
        <taxon>Alphaproteobacteria</taxon>
        <taxon>Acetobacterales</taxon>
        <taxon>Acetobacteraceae</taxon>
        <taxon>Neoroseomonas</taxon>
    </lineage>
</organism>
<name>A0A917KJ39_9PROT</name>
<keyword evidence="3" id="KW-1185">Reference proteome</keyword>
<feature type="region of interest" description="Disordered" evidence="1">
    <location>
        <begin position="1"/>
        <end position="26"/>
    </location>
</feature>